<name>A0A382C9W8_9ZZZZ</name>
<feature type="transmembrane region" description="Helical" evidence="7">
    <location>
        <begin position="170"/>
        <end position="192"/>
    </location>
</feature>
<keyword evidence="5 7" id="KW-0472">Membrane</keyword>
<evidence type="ECO:0000256" key="2">
    <source>
        <dbReference type="ARBA" id="ARBA00022475"/>
    </source>
</evidence>
<evidence type="ECO:0000259" key="8">
    <source>
        <dbReference type="Pfam" id="PF02687"/>
    </source>
</evidence>
<dbReference type="AlphaFoldDB" id="A0A382C9W8"/>
<protein>
    <recommendedName>
        <fullName evidence="8">ABC3 transporter permease C-terminal domain-containing protein</fullName>
    </recommendedName>
</protein>
<dbReference type="InterPro" id="IPR003838">
    <property type="entry name" value="ABC3_permease_C"/>
</dbReference>
<dbReference type="GO" id="GO:0005886">
    <property type="term" value="C:plasma membrane"/>
    <property type="evidence" value="ECO:0007669"/>
    <property type="project" value="UniProtKB-SubCell"/>
</dbReference>
<keyword evidence="4 7" id="KW-1133">Transmembrane helix</keyword>
<evidence type="ECO:0000256" key="7">
    <source>
        <dbReference type="SAM" id="Phobius"/>
    </source>
</evidence>
<evidence type="ECO:0000313" key="9">
    <source>
        <dbReference type="EMBL" id="SVB22850.1"/>
    </source>
</evidence>
<dbReference type="PANTHER" id="PTHR30572:SF4">
    <property type="entry name" value="ABC TRANSPORTER PERMEASE YTRF"/>
    <property type="match status" value="1"/>
</dbReference>
<evidence type="ECO:0000256" key="6">
    <source>
        <dbReference type="ARBA" id="ARBA00038076"/>
    </source>
</evidence>
<feature type="domain" description="ABC3 transporter permease C-terminal" evidence="8">
    <location>
        <begin position="81"/>
        <end position="202"/>
    </location>
</feature>
<comment type="subcellular location">
    <subcellularLocation>
        <location evidence="1">Cell membrane</location>
        <topology evidence="1">Multi-pass membrane protein</topology>
    </subcellularLocation>
</comment>
<comment type="similarity">
    <text evidence="6">Belongs to the ABC-4 integral membrane protein family.</text>
</comment>
<dbReference type="Pfam" id="PF02687">
    <property type="entry name" value="FtsX"/>
    <property type="match status" value="1"/>
</dbReference>
<organism evidence="9">
    <name type="scientific">marine metagenome</name>
    <dbReference type="NCBI Taxonomy" id="408172"/>
    <lineage>
        <taxon>unclassified sequences</taxon>
        <taxon>metagenomes</taxon>
        <taxon>ecological metagenomes</taxon>
    </lineage>
</organism>
<evidence type="ECO:0000256" key="3">
    <source>
        <dbReference type="ARBA" id="ARBA00022692"/>
    </source>
</evidence>
<dbReference type="GO" id="GO:0022857">
    <property type="term" value="F:transmembrane transporter activity"/>
    <property type="evidence" value="ECO:0007669"/>
    <property type="project" value="TreeGrafter"/>
</dbReference>
<proteinExistence type="inferred from homology"/>
<reference evidence="9" key="1">
    <citation type="submission" date="2018-05" db="EMBL/GenBank/DDBJ databases">
        <authorList>
            <person name="Lanie J.A."/>
            <person name="Ng W.-L."/>
            <person name="Kazmierczak K.M."/>
            <person name="Andrzejewski T.M."/>
            <person name="Davidsen T.M."/>
            <person name="Wayne K.J."/>
            <person name="Tettelin H."/>
            <person name="Glass J.I."/>
            <person name="Rusch D."/>
            <person name="Podicherti R."/>
            <person name="Tsui H.-C.T."/>
            <person name="Winkler M.E."/>
        </authorList>
    </citation>
    <scope>NUCLEOTIDE SEQUENCE</scope>
</reference>
<dbReference type="InterPro" id="IPR050250">
    <property type="entry name" value="Macrolide_Exporter_MacB"/>
</dbReference>
<feature type="transmembrane region" description="Helical" evidence="7">
    <location>
        <begin position="75"/>
        <end position="102"/>
    </location>
</feature>
<evidence type="ECO:0000256" key="4">
    <source>
        <dbReference type="ARBA" id="ARBA00022989"/>
    </source>
</evidence>
<keyword evidence="3 7" id="KW-0812">Transmembrane</keyword>
<feature type="non-terminal residue" evidence="9">
    <location>
        <position position="1"/>
    </location>
</feature>
<evidence type="ECO:0000256" key="5">
    <source>
        <dbReference type="ARBA" id="ARBA00023136"/>
    </source>
</evidence>
<dbReference type="EMBL" id="UINC01033485">
    <property type="protein sequence ID" value="SVB22850.1"/>
    <property type="molecule type" value="Genomic_DNA"/>
</dbReference>
<keyword evidence="2" id="KW-1003">Cell membrane</keyword>
<dbReference type="PANTHER" id="PTHR30572">
    <property type="entry name" value="MEMBRANE COMPONENT OF TRANSPORTER-RELATED"/>
    <property type="match status" value="1"/>
</dbReference>
<evidence type="ECO:0000256" key="1">
    <source>
        <dbReference type="ARBA" id="ARBA00004651"/>
    </source>
</evidence>
<feature type="transmembrane region" description="Helical" evidence="7">
    <location>
        <begin position="123"/>
        <end position="150"/>
    </location>
</feature>
<accession>A0A382C9W8</accession>
<gene>
    <name evidence="9" type="ORF">METZ01_LOCUS175704</name>
</gene>
<sequence>TAHYRLSENQTNAGTVNLNTIVVEAINSESVNKALLESTSILRFNHKIGSDDEDDFQILNQQDILDTFQSVTQGITIFLAAIAGISLVVGGIGVMNIMLVSVTERTREIGIRKSLGAKRRDILLQFVSESIVLSSIGGLVGILLGWLALYSIAQIPPQGDDGGFTFNTEFTFNIAFLAFSVSAATGLFFGIFPALRASKLQPVEALRYQ</sequence>